<evidence type="ECO:0000256" key="3">
    <source>
        <dbReference type="ARBA" id="ARBA00023219"/>
    </source>
</evidence>
<evidence type="ECO:0000256" key="2">
    <source>
        <dbReference type="ARBA" id="ARBA00023009"/>
    </source>
</evidence>
<name>A0A8S5NRF0_9CAUD</name>
<protein>
    <submittedName>
        <fullName evidence="4">Portal protein</fullName>
    </submittedName>
</protein>
<dbReference type="Pfam" id="PF04860">
    <property type="entry name" value="Phage_portal"/>
    <property type="match status" value="1"/>
</dbReference>
<keyword evidence="2" id="KW-1160">Virus entry into host cell</keyword>
<accession>A0A8S5NRF0</accession>
<evidence type="ECO:0000313" key="4">
    <source>
        <dbReference type="EMBL" id="DAD96964.1"/>
    </source>
</evidence>
<keyword evidence="2" id="KW-1162">Viral penetration into host cytoplasm</keyword>
<reference evidence="4" key="1">
    <citation type="journal article" date="2021" name="Proc. Natl. Acad. Sci. U.S.A.">
        <title>A Catalog of Tens of Thousands of Viruses from Human Metagenomes Reveals Hidden Associations with Chronic Diseases.</title>
        <authorList>
            <person name="Tisza M.J."/>
            <person name="Buck C.B."/>
        </authorList>
    </citation>
    <scope>NUCLEOTIDE SEQUENCE</scope>
    <source>
        <strain evidence="4">Ctr0w28</strain>
    </source>
</reference>
<keyword evidence="1" id="KW-1188">Viral release from host cell</keyword>
<keyword evidence="1" id="KW-0118">Viral capsid assembly</keyword>
<keyword evidence="2" id="KW-1171">Viral genome ejection through host cell envelope</keyword>
<dbReference type="EMBL" id="BK015227">
    <property type="protein sequence ID" value="DAD96964.1"/>
    <property type="molecule type" value="Genomic_DNA"/>
</dbReference>
<sequence>MAWLCSSEAFDTLTCQGYTSLAHNPEIAAGVDTIARLIGSMTIRLMENRDDGDVRVQNELARKIDINPNRYTTREQFIHWIIRTLYLEGNGNAVVWPDSRAGMIRDLNPIPPTLAAFIPDGWGYKVAIDGREYSPDNVLHFVLNPDTYYPWMGTGYRVSLADVASNLKQAAATQKGFMSSKWKPSIIVKVDALTDDFASPEGRQKLLESYAMSGEAGEPWLIPAEQFSVEQVRPLTLSDLALDAMVTLDKRTVAAVLGIPPFVLGVGDFNRDAWNNFVNTTIMPLARSIEQELTKKLLYRPDWFFQFNSWSLYSYSITELVSAGGEMVDRMALRRNEWRGWVNLPPDPEMNELLALENYLPQDRLGDQGKLVQNGGEGNGA</sequence>
<keyword evidence="3" id="KW-0231">Viral genome packaging</keyword>
<organism evidence="4">
    <name type="scientific">Myoviridae sp. ctr0w28</name>
    <dbReference type="NCBI Taxonomy" id="2826703"/>
    <lineage>
        <taxon>Viruses</taxon>
        <taxon>Duplodnaviria</taxon>
        <taxon>Heunggongvirae</taxon>
        <taxon>Uroviricota</taxon>
        <taxon>Caudoviricetes</taxon>
    </lineage>
</organism>
<dbReference type="NCBIfam" id="TIGR01537">
    <property type="entry name" value="portal_HK97"/>
    <property type="match status" value="1"/>
</dbReference>
<proteinExistence type="predicted"/>
<dbReference type="InterPro" id="IPR006427">
    <property type="entry name" value="Portal_HK97"/>
</dbReference>
<evidence type="ECO:0000256" key="1">
    <source>
        <dbReference type="ARBA" id="ARBA00022950"/>
    </source>
</evidence>
<dbReference type="InterPro" id="IPR006944">
    <property type="entry name" value="Phage/GTA_portal"/>
</dbReference>